<dbReference type="AlphaFoldDB" id="A0ABC9W3N1"/>
<feature type="region of interest" description="Disordered" evidence="1">
    <location>
        <begin position="166"/>
        <end position="197"/>
    </location>
</feature>
<dbReference type="GO" id="GO:0004860">
    <property type="term" value="F:protein kinase inhibitor activity"/>
    <property type="evidence" value="ECO:0007669"/>
    <property type="project" value="UniProtKB-KW"/>
</dbReference>
<reference evidence="2 3" key="1">
    <citation type="submission" date="2024-06" db="EMBL/GenBank/DDBJ databases">
        <title>The draft genome of Grus japonensis, version 3.</title>
        <authorList>
            <person name="Nabeshima K."/>
            <person name="Suzuki S."/>
            <person name="Onuma M."/>
        </authorList>
    </citation>
    <scope>NUCLEOTIDE SEQUENCE [LARGE SCALE GENOMIC DNA]</scope>
    <source>
        <strain evidence="2 3">451A</strain>
    </source>
</reference>
<organism evidence="2 3">
    <name type="scientific">Grus japonensis</name>
    <name type="common">Japanese crane</name>
    <name type="synonym">Red-crowned crane</name>
    <dbReference type="NCBI Taxonomy" id="30415"/>
    <lineage>
        <taxon>Eukaryota</taxon>
        <taxon>Metazoa</taxon>
        <taxon>Chordata</taxon>
        <taxon>Craniata</taxon>
        <taxon>Vertebrata</taxon>
        <taxon>Euteleostomi</taxon>
        <taxon>Archelosauria</taxon>
        <taxon>Archosauria</taxon>
        <taxon>Dinosauria</taxon>
        <taxon>Saurischia</taxon>
        <taxon>Theropoda</taxon>
        <taxon>Coelurosauria</taxon>
        <taxon>Aves</taxon>
        <taxon>Neognathae</taxon>
        <taxon>Neoaves</taxon>
        <taxon>Gruiformes</taxon>
        <taxon>Gruidae</taxon>
        <taxon>Grus</taxon>
    </lineage>
</organism>
<dbReference type="Proteomes" id="UP001623348">
    <property type="component" value="Unassembled WGS sequence"/>
</dbReference>
<dbReference type="PANTHER" id="PTHR33332">
    <property type="entry name" value="REVERSE TRANSCRIPTASE DOMAIN-CONTAINING PROTEIN"/>
    <property type="match status" value="1"/>
</dbReference>
<protein>
    <submittedName>
        <fullName evidence="2">cAMP-dependent protein kinase inhibitor alpha</fullName>
    </submittedName>
</protein>
<evidence type="ECO:0000313" key="2">
    <source>
        <dbReference type="EMBL" id="GAB0180209.1"/>
    </source>
</evidence>
<evidence type="ECO:0000256" key="1">
    <source>
        <dbReference type="SAM" id="MobiDB-lite"/>
    </source>
</evidence>
<sequence length="197" mass="21950">MLLEDISKHMEDRDVIIESQPSFTKGKSCLTNLVAFYDGVTASVDKGRATDVICVAFYSRIECSLSRFADDTKLSGTVDMAEGRDSSQRDLDRLEEWAHVNLIKFNKAKCKVLQVGQGNPQYQYRLGEEWIKSCSVGEDLGMLVNEKLDTSRQCALASQKANCNKKHGQQAKGFHSPSLLSSRETPPGVLHPANERH</sequence>
<keyword evidence="2" id="KW-0649">Protein kinase inhibitor</keyword>
<name>A0ABC9W3N1_GRUJA</name>
<proteinExistence type="predicted"/>
<comment type="caution">
    <text evidence="2">The sequence shown here is derived from an EMBL/GenBank/DDBJ whole genome shotgun (WGS) entry which is preliminary data.</text>
</comment>
<dbReference type="EMBL" id="BAAFJT010000001">
    <property type="protein sequence ID" value="GAB0180209.1"/>
    <property type="molecule type" value="Genomic_DNA"/>
</dbReference>
<evidence type="ECO:0000313" key="3">
    <source>
        <dbReference type="Proteomes" id="UP001623348"/>
    </source>
</evidence>
<gene>
    <name evidence="2" type="ORF">GRJ2_000486200</name>
</gene>
<accession>A0ABC9W3N1</accession>
<keyword evidence="3" id="KW-1185">Reference proteome</keyword>